<dbReference type="Proteomes" id="UP000784294">
    <property type="component" value="Unassembled WGS sequence"/>
</dbReference>
<evidence type="ECO:0000313" key="1">
    <source>
        <dbReference type="EMBL" id="VEL17417.1"/>
    </source>
</evidence>
<comment type="caution">
    <text evidence="1">The sequence shown here is derived from an EMBL/GenBank/DDBJ whole genome shotgun (WGS) entry which is preliminary data.</text>
</comment>
<gene>
    <name evidence="1" type="ORF">PXEA_LOCUS10857</name>
</gene>
<dbReference type="AlphaFoldDB" id="A0A3S4ZQQ1"/>
<name>A0A3S4ZQQ1_9PLAT</name>
<reference evidence="1" key="1">
    <citation type="submission" date="2018-11" db="EMBL/GenBank/DDBJ databases">
        <authorList>
            <consortium name="Pathogen Informatics"/>
        </authorList>
    </citation>
    <scope>NUCLEOTIDE SEQUENCE</scope>
</reference>
<dbReference type="EMBL" id="CAAALY010032532">
    <property type="protein sequence ID" value="VEL17417.1"/>
    <property type="molecule type" value="Genomic_DNA"/>
</dbReference>
<accession>A0A3S4ZQQ1</accession>
<organism evidence="1 2">
    <name type="scientific">Protopolystoma xenopodis</name>
    <dbReference type="NCBI Taxonomy" id="117903"/>
    <lineage>
        <taxon>Eukaryota</taxon>
        <taxon>Metazoa</taxon>
        <taxon>Spiralia</taxon>
        <taxon>Lophotrochozoa</taxon>
        <taxon>Platyhelminthes</taxon>
        <taxon>Monogenea</taxon>
        <taxon>Polyopisthocotylea</taxon>
        <taxon>Polystomatidea</taxon>
        <taxon>Polystomatidae</taxon>
        <taxon>Protopolystoma</taxon>
    </lineage>
</organism>
<proteinExistence type="predicted"/>
<sequence length="169" mass="19389">MSILRFSHSSIHLKRNASLHRSIRPFIQPSNHPSNVYLPIHPFIHPSVQTAVIPYVNLFIHPPVRPSINPFFSHLHTQRHIRPSSKQRWLVSVQLWHHCRLEPSRRTIGGKRAACIHQDGDYANSQCMYMSVCVLVSAWRCCTGADAIGKKSPTYANKLHNPNHIAKRE</sequence>
<evidence type="ECO:0000313" key="2">
    <source>
        <dbReference type="Proteomes" id="UP000784294"/>
    </source>
</evidence>
<protein>
    <submittedName>
        <fullName evidence="1">Uncharacterized protein</fullName>
    </submittedName>
</protein>
<keyword evidence="2" id="KW-1185">Reference proteome</keyword>